<evidence type="ECO:0000313" key="2">
    <source>
        <dbReference type="EMBL" id="OHA29019.1"/>
    </source>
</evidence>
<keyword evidence="1" id="KW-0812">Transmembrane</keyword>
<sequence>MFMIKTTSYKLKYFFGLTTLLFLPVFVFAQSTSDSTKTFTLSNPLKVDSVAGLVQSFVEIFSYVVIIIAVLALIWVGFQYIVSRGDVTKMKDLKNWLWWIVVGVAVVIGARVIIEVVINTLSLSGTVDPKTINSVRSAIGK</sequence>
<feature type="transmembrane region" description="Helical" evidence="1">
    <location>
        <begin position="53"/>
        <end position="76"/>
    </location>
</feature>
<dbReference type="Proteomes" id="UP000178089">
    <property type="component" value="Unassembled WGS sequence"/>
</dbReference>
<accession>A0A1G2N0S5</accession>
<proteinExistence type="predicted"/>
<organism evidence="2 3">
    <name type="scientific">Candidatus Taylorbacteria bacterium RIFCSPHIGHO2_12_FULL_45_16</name>
    <dbReference type="NCBI Taxonomy" id="1802315"/>
    <lineage>
        <taxon>Bacteria</taxon>
        <taxon>Candidatus Tayloriibacteriota</taxon>
    </lineage>
</organism>
<evidence type="ECO:0000256" key="1">
    <source>
        <dbReference type="SAM" id="Phobius"/>
    </source>
</evidence>
<protein>
    <submittedName>
        <fullName evidence="2">Uncharacterized protein</fullName>
    </submittedName>
</protein>
<evidence type="ECO:0000313" key="3">
    <source>
        <dbReference type="Proteomes" id="UP000178089"/>
    </source>
</evidence>
<gene>
    <name evidence="2" type="ORF">A3F51_02030</name>
</gene>
<comment type="caution">
    <text evidence="2">The sequence shown here is derived from an EMBL/GenBank/DDBJ whole genome shotgun (WGS) entry which is preliminary data.</text>
</comment>
<dbReference type="STRING" id="1802315.A3F51_02030"/>
<keyword evidence="1" id="KW-0472">Membrane</keyword>
<dbReference type="Pfam" id="PF04956">
    <property type="entry name" value="TrbC"/>
    <property type="match status" value="1"/>
</dbReference>
<dbReference type="AlphaFoldDB" id="A0A1G2N0S5"/>
<dbReference type="InterPro" id="IPR007039">
    <property type="entry name" value="TrbC/VirB2"/>
</dbReference>
<feature type="transmembrane region" description="Helical" evidence="1">
    <location>
        <begin position="96"/>
        <end position="114"/>
    </location>
</feature>
<reference evidence="2 3" key="1">
    <citation type="journal article" date="2016" name="Nat. Commun.">
        <title>Thousands of microbial genomes shed light on interconnected biogeochemical processes in an aquifer system.</title>
        <authorList>
            <person name="Anantharaman K."/>
            <person name="Brown C.T."/>
            <person name="Hug L.A."/>
            <person name="Sharon I."/>
            <person name="Castelle C.J."/>
            <person name="Probst A.J."/>
            <person name="Thomas B.C."/>
            <person name="Singh A."/>
            <person name="Wilkins M.J."/>
            <person name="Karaoz U."/>
            <person name="Brodie E.L."/>
            <person name="Williams K.H."/>
            <person name="Hubbard S.S."/>
            <person name="Banfield J.F."/>
        </authorList>
    </citation>
    <scope>NUCLEOTIDE SEQUENCE [LARGE SCALE GENOMIC DNA]</scope>
</reference>
<name>A0A1G2N0S5_9BACT</name>
<keyword evidence="1" id="KW-1133">Transmembrane helix</keyword>
<dbReference type="EMBL" id="MHRT01000006">
    <property type="protein sequence ID" value="OHA29019.1"/>
    <property type="molecule type" value="Genomic_DNA"/>
</dbReference>